<evidence type="ECO:0000256" key="1">
    <source>
        <dbReference type="SAM" id="MobiDB-lite"/>
    </source>
</evidence>
<feature type="domain" description="C2H2-type" evidence="2">
    <location>
        <begin position="105"/>
        <end position="132"/>
    </location>
</feature>
<dbReference type="SMART" id="SM00355">
    <property type="entry name" value="ZnF_C2H2"/>
    <property type="match status" value="7"/>
</dbReference>
<feature type="domain" description="C2H2-type" evidence="2">
    <location>
        <begin position="641"/>
        <end position="667"/>
    </location>
</feature>
<comment type="caution">
    <text evidence="3">The sequence shown here is derived from an EMBL/GenBank/DDBJ whole genome shotgun (WGS) entry which is preliminary data.</text>
</comment>
<feature type="region of interest" description="Disordered" evidence="1">
    <location>
        <begin position="609"/>
        <end position="635"/>
    </location>
</feature>
<reference evidence="3 4" key="1">
    <citation type="submission" date="2015-03" db="EMBL/GenBank/DDBJ databases">
        <authorList>
            <person name="Radwan O."/>
            <person name="Al-Naeli F.A."/>
            <person name="Rendon G.A."/>
            <person name="Fields C."/>
        </authorList>
    </citation>
    <scope>NUCLEOTIDE SEQUENCE [LARGE SCALE GENOMIC DNA]</scope>
    <source>
        <strain evidence="3">CR-DP1</strain>
    </source>
</reference>
<organism evidence="3 4">
    <name type="scientific">Thielaviopsis punctulata</name>
    <dbReference type="NCBI Taxonomy" id="72032"/>
    <lineage>
        <taxon>Eukaryota</taxon>
        <taxon>Fungi</taxon>
        <taxon>Dikarya</taxon>
        <taxon>Ascomycota</taxon>
        <taxon>Pezizomycotina</taxon>
        <taxon>Sordariomycetes</taxon>
        <taxon>Hypocreomycetidae</taxon>
        <taxon>Microascales</taxon>
        <taxon>Ceratocystidaceae</taxon>
        <taxon>Thielaviopsis</taxon>
    </lineage>
</organism>
<keyword evidence="4" id="KW-1185">Reference proteome</keyword>
<dbReference type="Proteomes" id="UP000033483">
    <property type="component" value="Unassembled WGS sequence"/>
</dbReference>
<feature type="region of interest" description="Disordered" evidence="1">
    <location>
        <begin position="913"/>
        <end position="941"/>
    </location>
</feature>
<feature type="compositionally biased region" description="Polar residues" evidence="1">
    <location>
        <begin position="166"/>
        <end position="183"/>
    </location>
</feature>
<dbReference type="EMBL" id="LAEV01000867">
    <property type="protein sequence ID" value="KKA29379.1"/>
    <property type="molecule type" value="Genomic_DNA"/>
</dbReference>
<evidence type="ECO:0000313" key="3">
    <source>
        <dbReference type="EMBL" id="KKA29379.1"/>
    </source>
</evidence>
<evidence type="ECO:0000313" key="4">
    <source>
        <dbReference type="Proteomes" id="UP000033483"/>
    </source>
</evidence>
<feature type="region of interest" description="Disordered" evidence="1">
    <location>
        <begin position="754"/>
        <end position="818"/>
    </location>
</feature>
<sequence>MAMTSEAPTTAAADVKRPGELSDSEEARILQYRCETLEAAIAERGISISDSAFSETLKRFSTDGRSHFSHQFGSWLDRNLGEFDTMVRSARNSDYANRSLRFASFKCPYEWCLAYVYGLPTPETRDQHMREHQEISIKRDSAHFITPPIAPFHDQPPSVRQLYDNASHTPTPGSTCTPQQHHTQVPVGGPQLPPLGVGMAIKSEPGSIASTRTPEEDAASELTAMKHGYSHGYSHGAGPAVETKPVHDIDWIVPRQHHSLKASASEQAKALDEFLERTYSAPNSTIDYVMAGLDWKDDFWICDSSASVSGRPIRPPQMLAVLLASNSVKSSLCNFVDVLCASRRLSANRLEEKNALPALFYAKALLRQTLLYDLIQQTPVLALSDRASYPPTPGPPTPGPLEMLDHERYFDLVREAMASFLDSFQTMTMRKGPLSCAEWFAGFLALCLFSIVKYIVSRRIEMTWRPTLGSGAVKPADELKVLDDVYRVVVTIFVHSSPIIDENNRVMKSSEDAQIMNGMNDIIHRDNWPNYEVSSIANFLYHVGARHPSRLSFIGVPPVPPTQPPRMISLPPLVKSTDPRPDSHRSWLATASPALDGFDRFAESPKILESPRHGRVRSESLYSRGPESPLRPGPRSSLRRFICDRCSDYPDGFSNEVDYRRHFEARHGNSRRAWLCIEPANITPDMPRPTTRLSLCNKCHRKHFKSFQAAAIHLQRHHFHPNGSRAPSGPVSEYVPTHMLRDWIKEVWYVPEERDRDRDREDSDDEIAAAATTTNTTSVGNTNTPTDVRPPLVSNASGTALSSPRSALSNLPYVPAKTPENRTRCPFPDCGRVFKDLNSHMLTHQEQRPEKCPIESCEYHTKGFARKYDKNRHALTHYKGTMICPFCHGTGTGYEKAFNRADVFKRHLTSIHHVEQAPPNSRRPLAGASRAPPANNHSTVNPEAQCSICQGRFTTAQEFYEHLDECVLNEIVPSGQSPKHGPAAGTGAGTGTGAGSGTGGKADWSDAQSVQSQGSTKSKAKAKDKTES</sequence>
<gene>
    <name evidence="3" type="ORF">TD95_004032</name>
</gene>
<feature type="domain" description="C2H2-type" evidence="2">
    <location>
        <begin position="850"/>
        <end position="877"/>
    </location>
</feature>
<dbReference type="InterPro" id="IPR013087">
    <property type="entry name" value="Znf_C2H2_type"/>
</dbReference>
<proteinExistence type="predicted"/>
<protein>
    <recommendedName>
        <fullName evidence="2">C2H2-type domain-containing protein</fullName>
    </recommendedName>
</protein>
<feature type="region of interest" description="Disordered" evidence="1">
    <location>
        <begin position="166"/>
        <end position="185"/>
    </location>
</feature>
<name>A0A0F4ZFK9_9PEZI</name>
<dbReference type="Pfam" id="PF25438">
    <property type="entry name" value="DUF7896"/>
    <property type="match status" value="1"/>
</dbReference>
<feature type="region of interest" description="Disordered" evidence="1">
    <location>
        <begin position="1"/>
        <end position="20"/>
    </location>
</feature>
<feature type="region of interest" description="Disordered" evidence="1">
    <location>
        <begin position="976"/>
        <end position="1028"/>
    </location>
</feature>
<dbReference type="PANTHER" id="PTHR42031:SF1">
    <property type="entry name" value="KEY LIME PATHOGENICITY PROTEIN"/>
    <property type="match status" value="1"/>
</dbReference>
<accession>A0A0F4ZFK9</accession>
<feature type="domain" description="C2H2-type" evidence="2">
    <location>
        <begin position="823"/>
        <end position="844"/>
    </location>
</feature>
<dbReference type="PANTHER" id="PTHR42031">
    <property type="entry name" value="KEY LIME PATHOGENICITY PROTEIN"/>
    <property type="match status" value="1"/>
</dbReference>
<dbReference type="Gene3D" id="3.30.160.60">
    <property type="entry name" value="Classic Zinc Finger"/>
    <property type="match status" value="1"/>
</dbReference>
<feature type="compositionally biased region" description="Polar residues" evidence="1">
    <location>
        <begin position="794"/>
        <end position="809"/>
    </location>
</feature>
<dbReference type="AlphaFoldDB" id="A0A0F4ZFK9"/>
<feature type="domain" description="C2H2-type" evidence="2">
    <location>
        <begin position="882"/>
        <end position="912"/>
    </location>
</feature>
<feature type="compositionally biased region" description="Low complexity" evidence="1">
    <location>
        <begin position="768"/>
        <end position="786"/>
    </location>
</feature>
<feature type="domain" description="C2H2-type" evidence="2">
    <location>
        <begin position="944"/>
        <end position="964"/>
    </location>
</feature>
<feature type="compositionally biased region" description="Low complexity" evidence="1">
    <location>
        <begin position="623"/>
        <end position="635"/>
    </location>
</feature>
<feature type="compositionally biased region" description="Basic and acidic residues" evidence="1">
    <location>
        <begin position="609"/>
        <end position="618"/>
    </location>
</feature>
<dbReference type="InterPro" id="IPR057218">
    <property type="entry name" value="DUF7896"/>
</dbReference>
<dbReference type="OrthoDB" id="4738706at2759"/>
<feature type="compositionally biased region" description="Gly residues" evidence="1">
    <location>
        <begin position="984"/>
        <end position="1000"/>
    </location>
</feature>
<evidence type="ECO:0000259" key="2">
    <source>
        <dbReference type="SMART" id="SM00355"/>
    </source>
</evidence>
<feature type="domain" description="C2H2-type" evidence="2">
    <location>
        <begin position="694"/>
        <end position="717"/>
    </location>
</feature>